<feature type="chain" id="PRO_5006186802" evidence="1">
    <location>
        <begin position="25"/>
        <end position="89"/>
    </location>
</feature>
<evidence type="ECO:0000313" key="3">
    <source>
        <dbReference type="Proteomes" id="UP000050443"/>
    </source>
</evidence>
<comment type="caution">
    <text evidence="2">The sequence shown here is derived from an EMBL/GenBank/DDBJ whole genome shotgun (WGS) entry which is preliminary data.</text>
</comment>
<feature type="signal peptide" evidence="1">
    <location>
        <begin position="1"/>
        <end position="24"/>
    </location>
</feature>
<dbReference type="EMBL" id="JRLF01000012">
    <property type="protein sequence ID" value="KQB39843.1"/>
    <property type="molecule type" value="Genomic_DNA"/>
</dbReference>
<dbReference type="Proteomes" id="UP000050443">
    <property type="component" value="Unassembled WGS sequence"/>
</dbReference>
<evidence type="ECO:0000256" key="1">
    <source>
        <dbReference type="SAM" id="SignalP"/>
    </source>
</evidence>
<dbReference type="AlphaFoldDB" id="A0A0Q0XUD3"/>
<accession>A0A0Q0XUD3</accession>
<evidence type="ECO:0000313" key="2">
    <source>
        <dbReference type="EMBL" id="KQB39843.1"/>
    </source>
</evidence>
<protein>
    <submittedName>
        <fullName evidence="2">Uncharacterized protein</fullName>
    </submittedName>
</protein>
<reference evidence="2 3" key="1">
    <citation type="submission" date="2014-09" db="EMBL/GenBank/DDBJ databases">
        <title>Genome sequence of Flavobacterium aquidurense RC62.</title>
        <authorList>
            <person name="Kim J.F."/>
            <person name="Kwak M.-J."/>
        </authorList>
    </citation>
    <scope>NUCLEOTIDE SEQUENCE [LARGE SCALE GENOMIC DNA]</scope>
    <source>
        <strain evidence="2 3">RC62</strain>
    </source>
</reference>
<gene>
    <name evidence="2" type="ORF">RC62_1537</name>
</gene>
<dbReference type="STRING" id="362413.RC62_1537"/>
<sequence>MKTLFLKKAIPVATAVLAMAGAFASNSMQSKSSNFIIKTGYVLEPNGECNIATVCSDYPSSYICRYGFGGPIAFEKNFLGNCMYTLWRL</sequence>
<dbReference type="PATRIC" id="fig|362413.3.peg.1499"/>
<dbReference type="RefSeq" id="WP_055096679.1">
    <property type="nucleotide sequence ID" value="NZ_JRLF01000012.1"/>
</dbReference>
<dbReference type="OrthoDB" id="1453093at2"/>
<name>A0A0Q0XUD3_9FLAO</name>
<keyword evidence="1" id="KW-0732">Signal</keyword>
<proteinExistence type="predicted"/>
<organism evidence="2 3">
    <name type="scientific">Flavobacterium aquidurense</name>
    <dbReference type="NCBI Taxonomy" id="362413"/>
    <lineage>
        <taxon>Bacteria</taxon>
        <taxon>Pseudomonadati</taxon>
        <taxon>Bacteroidota</taxon>
        <taxon>Flavobacteriia</taxon>
        <taxon>Flavobacteriales</taxon>
        <taxon>Flavobacteriaceae</taxon>
        <taxon>Flavobacterium</taxon>
    </lineage>
</organism>